<protein>
    <submittedName>
        <fullName evidence="1">Uncharacterized protein</fullName>
    </submittedName>
</protein>
<keyword evidence="2" id="KW-1185">Reference proteome</keyword>
<organism evidence="1 2">
    <name type="scientific">Nelumbo nucifera</name>
    <name type="common">Sacred lotus</name>
    <dbReference type="NCBI Taxonomy" id="4432"/>
    <lineage>
        <taxon>Eukaryota</taxon>
        <taxon>Viridiplantae</taxon>
        <taxon>Streptophyta</taxon>
        <taxon>Embryophyta</taxon>
        <taxon>Tracheophyta</taxon>
        <taxon>Spermatophyta</taxon>
        <taxon>Magnoliopsida</taxon>
        <taxon>Proteales</taxon>
        <taxon>Nelumbonaceae</taxon>
        <taxon>Nelumbo</taxon>
    </lineage>
</organism>
<evidence type="ECO:0000313" key="2">
    <source>
        <dbReference type="Proteomes" id="UP000607653"/>
    </source>
</evidence>
<dbReference type="Proteomes" id="UP000607653">
    <property type="component" value="Unassembled WGS sequence"/>
</dbReference>
<evidence type="ECO:0000313" key="1">
    <source>
        <dbReference type="EMBL" id="DAD44239.1"/>
    </source>
</evidence>
<name>A0A822ZLH6_NELNU</name>
<comment type="caution">
    <text evidence="1">The sequence shown here is derived from an EMBL/GenBank/DDBJ whole genome shotgun (WGS) entry which is preliminary data.</text>
</comment>
<dbReference type="AlphaFoldDB" id="A0A822ZLH6"/>
<gene>
    <name evidence="1" type="ORF">HUJ06_002469</name>
</gene>
<proteinExistence type="predicted"/>
<accession>A0A822ZLH6</accession>
<dbReference type="EMBL" id="DUZY01000007">
    <property type="protein sequence ID" value="DAD44239.1"/>
    <property type="molecule type" value="Genomic_DNA"/>
</dbReference>
<reference evidence="1 2" key="1">
    <citation type="journal article" date="2020" name="Mol. Biol. Evol.">
        <title>Distinct Expression and Methylation Patterns for Genes with Different Fates following a Single Whole-Genome Duplication in Flowering Plants.</title>
        <authorList>
            <person name="Shi T."/>
            <person name="Rahmani R.S."/>
            <person name="Gugger P.F."/>
            <person name="Wang M."/>
            <person name="Li H."/>
            <person name="Zhang Y."/>
            <person name="Li Z."/>
            <person name="Wang Q."/>
            <person name="Van de Peer Y."/>
            <person name="Marchal K."/>
            <person name="Chen J."/>
        </authorList>
    </citation>
    <scope>NUCLEOTIDE SEQUENCE [LARGE SCALE GENOMIC DNA]</scope>
    <source>
        <tissue evidence="1">Leaf</tissue>
    </source>
</reference>
<sequence length="34" mass="3897">MKSFQSWDKCPAPNKLFLSSWESVNMHLTIAVLS</sequence>